<comment type="subunit">
    <text evidence="7">Consists of a catalytic RNA component (M1 or rnpB) and a protein subunit.</text>
</comment>
<dbReference type="RefSeq" id="WP_206657070.1">
    <property type="nucleotide sequence ID" value="NZ_CP071182.1"/>
</dbReference>
<dbReference type="EC" id="3.1.26.5" evidence="7 8"/>
<keyword evidence="10" id="KW-1185">Reference proteome</keyword>
<evidence type="ECO:0000256" key="4">
    <source>
        <dbReference type="ARBA" id="ARBA00022759"/>
    </source>
</evidence>
<keyword evidence="2 7" id="KW-0819">tRNA processing</keyword>
<dbReference type="Pfam" id="PF00825">
    <property type="entry name" value="Ribonuclease_P"/>
    <property type="match status" value="1"/>
</dbReference>
<dbReference type="GO" id="GO:0000049">
    <property type="term" value="F:tRNA binding"/>
    <property type="evidence" value="ECO:0007669"/>
    <property type="project" value="UniProtKB-UniRule"/>
</dbReference>
<evidence type="ECO:0000313" key="9">
    <source>
        <dbReference type="EMBL" id="QSO47726.1"/>
    </source>
</evidence>
<dbReference type="GO" id="GO:0042781">
    <property type="term" value="F:3'-tRNA processing endoribonuclease activity"/>
    <property type="evidence" value="ECO:0007669"/>
    <property type="project" value="TreeGrafter"/>
</dbReference>
<evidence type="ECO:0000256" key="2">
    <source>
        <dbReference type="ARBA" id="ARBA00022694"/>
    </source>
</evidence>
<dbReference type="InterPro" id="IPR020568">
    <property type="entry name" value="Ribosomal_Su5_D2-typ_SF"/>
</dbReference>
<dbReference type="NCBIfam" id="TIGR00188">
    <property type="entry name" value="rnpA"/>
    <property type="match status" value="1"/>
</dbReference>
<proteinExistence type="inferred from homology"/>
<dbReference type="InterPro" id="IPR014721">
    <property type="entry name" value="Ribsml_uS5_D2-typ_fold_subgr"/>
</dbReference>
<evidence type="ECO:0000256" key="8">
    <source>
        <dbReference type="NCBIfam" id="TIGR00188"/>
    </source>
</evidence>
<evidence type="ECO:0000256" key="1">
    <source>
        <dbReference type="ARBA" id="ARBA00002663"/>
    </source>
</evidence>
<dbReference type="GO" id="GO:0004526">
    <property type="term" value="F:ribonuclease P activity"/>
    <property type="evidence" value="ECO:0007669"/>
    <property type="project" value="UniProtKB-UniRule"/>
</dbReference>
<keyword evidence="3 7" id="KW-0540">Nuclease</keyword>
<sequence>MQSEFRLRENRDFRRVFQRGRSLATGRFVLYWYKSQSNRFRVGFSISKKVGNAVERNRLKRRLRACFQEFSPLLQDTSVDFVVIARKGSSEATYTEIHSDIYKLLKKAHFMV</sequence>
<reference evidence="9 10" key="1">
    <citation type="submission" date="2021-02" db="EMBL/GenBank/DDBJ databases">
        <title>Alicyclobacillus curvatus sp. nov. and Alicyclobacillus mengziensis sp. nov., two acidophilic bacteria isolated from acid mine drainage.</title>
        <authorList>
            <person name="Huang Y."/>
        </authorList>
    </citation>
    <scope>NUCLEOTIDE SEQUENCE [LARGE SCALE GENOMIC DNA]</scope>
    <source>
        <strain evidence="9 10">S30H14</strain>
    </source>
</reference>
<evidence type="ECO:0000256" key="3">
    <source>
        <dbReference type="ARBA" id="ARBA00022722"/>
    </source>
</evidence>
<dbReference type="Proteomes" id="UP000663505">
    <property type="component" value="Chromosome"/>
</dbReference>
<dbReference type="AlphaFoldDB" id="A0A9X7VZ32"/>
<evidence type="ECO:0000256" key="7">
    <source>
        <dbReference type="HAMAP-Rule" id="MF_00227"/>
    </source>
</evidence>
<comment type="similarity">
    <text evidence="7">Belongs to the RnpA family.</text>
</comment>
<name>A0A9X7VZ32_9BACL</name>
<organism evidence="9 10">
    <name type="scientific">Alicyclobacillus mengziensis</name>
    <dbReference type="NCBI Taxonomy" id="2931921"/>
    <lineage>
        <taxon>Bacteria</taxon>
        <taxon>Bacillati</taxon>
        <taxon>Bacillota</taxon>
        <taxon>Bacilli</taxon>
        <taxon>Bacillales</taxon>
        <taxon>Alicyclobacillaceae</taxon>
        <taxon>Alicyclobacillus</taxon>
    </lineage>
</organism>
<dbReference type="KEGG" id="afx:JZ786_01335"/>
<dbReference type="InterPro" id="IPR020539">
    <property type="entry name" value="RNase_P_CS"/>
</dbReference>
<gene>
    <name evidence="7 9" type="primary">rnpA</name>
    <name evidence="9" type="ORF">JZ786_01335</name>
</gene>
<dbReference type="GO" id="GO:0001682">
    <property type="term" value="P:tRNA 5'-leader removal"/>
    <property type="evidence" value="ECO:0007669"/>
    <property type="project" value="UniProtKB-UniRule"/>
</dbReference>
<keyword evidence="5 7" id="KW-0378">Hydrolase</keyword>
<dbReference type="SUPFAM" id="SSF54211">
    <property type="entry name" value="Ribosomal protein S5 domain 2-like"/>
    <property type="match status" value="1"/>
</dbReference>
<comment type="catalytic activity">
    <reaction evidence="7">
        <text>Endonucleolytic cleavage of RNA, removing 5'-extranucleotides from tRNA precursor.</text>
        <dbReference type="EC" id="3.1.26.5"/>
    </reaction>
</comment>
<dbReference type="PANTHER" id="PTHR33992">
    <property type="entry name" value="RIBONUCLEASE P PROTEIN COMPONENT"/>
    <property type="match status" value="1"/>
</dbReference>
<dbReference type="EMBL" id="CP071182">
    <property type="protein sequence ID" value="QSO47726.1"/>
    <property type="molecule type" value="Genomic_DNA"/>
</dbReference>
<dbReference type="Gene3D" id="3.30.230.10">
    <property type="match status" value="1"/>
</dbReference>
<dbReference type="PANTHER" id="PTHR33992:SF1">
    <property type="entry name" value="RIBONUCLEASE P PROTEIN COMPONENT"/>
    <property type="match status" value="1"/>
</dbReference>
<dbReference type="PROSITE" id="PS00648">
    <property type="entry name" value="RIBONUCLEASE_P"/>
    <property type="match status" value="1"/>
</dbReference>
<comment type="function">
    <text evidence="1 7">RNaseP catalyzes the removal of the 5'-leader sequence from pre-tRNA to produce the mature 5'-terminus. It can also cleave other RNA substrates such as 4.5S RNA. The protein component plays an auxiliary but essential role in vivo by binding to the 5'-leader sequence and broadening the substrate specificity of the ribozyme.</text>
</comment>
<keyword evidence="4 7" id="KW-0255">Endonuclease</keyword>
<dbReference type="GO" id="GO:0030677">
    <property type="term" value="C:ribonuclease P complex"/>
    <property type="evidence" value="ECO:0007669"/>
    <property type="project" value="TreeGrafter"/>
</dbReference>
<evidence type="ECO:0000256" key="6">
    <source>
        <dbReference type="ARBA" id="ARBA00022884"/>
    </source>
</evidence>
<keyword evidence="6 7" id="KW-0694">RNA-binding</keyword>
<evidence type="ECO:0000313" key="10">
    <source>
        <dbReference type="Proteomes" id="UP000663505"/>
    </source>
</evidence>
<dbReference type="InterPro" id="IPR000100">
    <property type="entry name" value="RNase_P"/>
</dbReference>
<evidence type="ECO:0000256" key="5">
    <source>
        <dbReference type="ARBA" id="ARBA00022801"/>
    </source>
</evidence>
<protein>
    <recommendedName>
        <fullName evidence="7 8">Ribonuclease P protein component</fullName>
        <shortName evidence="7">RNase P protein</shortName>
        <shortName evidence="7">RNaseP protein</shortName>
        <ecNumber evidence="7 8">3.1.26.5</ecNumber>
    </recommendedName>
    <alternativeName>
        <fullName evidence="7">Protein C5</fullName>
    </alternativeName>
</protein>
<accession>A0A9X7VZ32</accession>
<dbReference type="HAMAP" id="MF_00227">
    <property type="entry name" value="RNase_P"/>
    <property type="match status" value="1"/>
</dbReference>